<gene>
    <name evidence="2" type="ORF">OCOJLMKI_4576</name>
</gene>
<organism evidence="2 3">
    <name type="scientific">Methylobacterium iners</name>
    <dbReference type="NCBI Taxonomy" id="418707"/>
    <lineage>
        <taxon>Bacteria</taxon>
        <taxon>Pseudomonadati</taxon>
        <taxon>Pseudomonadota</taxon>
        <taxon>Alphaproteobacteria</taxon>
        <taxon>Hyphomicrobiales</taxon>
        <taxon>Methylobacteriaceae</taxon>
        <taxon>Methylobacterium</taxon>
    </lineage>
</organism>
<evidence type="ECO:0008006" key="4">
    <source>
        <dbReference type="Google" id="ProtNLM"/>
    </source>
</evidence>
<feature type="compositionally biased region" description="Polar residues" evidence="1">
    <location>
        <begin position="8"/>
        <end position="22"/>
    </location>
</feature>
<sequence length="268" mass="28320">MVAIVRGTTASETFRPSAQPGSNPFGEASSLVYGNGGNDQFFVTGTAAATNRADIVAGSGNDTLEVTFGTGNFLAGAGNDTLKMHSGTYQYDADAGNDTLVLDGAIGSYSIFPAGNGTTIFSNGLYVQSAEVETFQFSNITVNQADGNLAIDDLFYLSRYADVAAAGIDPEAHYAQHGRFEGRDPNLFFDTDAYLTTYTDVAAAGVDPLQHYLQFGWREGRDPSAEFDTQGYLAANSDVAAAGINPLQHYLQFGVNEGRVFVNDGAFG</sequence>
<dbReference type="Proteomes" id="UP001055125">
    <property type="component" value="Unassembled WGS sequence"/>
</dbReference>
<protein>
    <recommendedName>
        <fullName evidence="4">Calcium-binding protein</fullName>
    </recommendedName>
</protein>
<name>A0ABQ4S6E4_9HYPH</name>
<dbReference type="Gene3D" id="2.160.20.160">
    <property type="match status" value="1"/>
</dbReference>
<dbReference type="PRINTS" id="PR00313">
    <property type="entry name" value="CABNDNGRPT"/>
</dbReference>
<dbReference type="EMBL" id="BPQP01000088">
    <property type="protein sequence ID" value="GJD97347.1"/>
    <property type="molecule type" value="Genomic_DNA"/>
</dbReference>
<evidence type="ECO:0000313" key="3">
    <source>
        <dbReference type="Proteomes" id="UP001055125"/>
    </source>
</evidence>
<keyword evidence="3" id="KW-1185">Reference proteome</keyword>
<evidence type="ECO:0000256" key="1">
    <source>
        <dbReference type="SAM" id="MobiDB-lite"/>
    </source>
</evidence>
<feature type="region of interest" description="Disordered" evidence="1">
    <location>
        <begin position="1"/>
        <end position="26"/>
    </location>
</feature>
<dbReference type="InterPro" id="IPR011049">
    <property type="entry name" value="Serralysin-like_metalloprot_C"/>
</dbReference>
<comment type="caution">
    <text evidence="2">The sequence shown here is derived from an EMBL/GenBank/DDBJ whole genome shotgun (WGS) entry which is preliminary data.</text>
</comment>
<reference evidence="2" key="2">
    <citation type="submission" date="2021-08" db="EMBL/GenBank/DDBJ databases">
        <authorList>
            <person name="Tani A."/>
            <person name="Ola A."/>
            <person name="Ogura Y."/>
            <person name="Katsura K."/>
            <person name="Hayashi T."/>
        </authorList>
    </citation>
    <scope>NUCLEOTIDE SEQUENCE</scope>
    <source>
        <strain evidence="2">DSM 19015</strain>
    </source>
</reference>
<proteinExistence type="predicted"/>
<dbReference type="RefSeq" id="WP_238246418.1">
    <property type="nucleotide sequence ID" value="NZ_BPQP01000088.1"/>
</dbReference>
<reference evidence="2" key="1">
    <citation type="journal article" date="2021" name="Front. Microbiol.">
        <title>Comprehensive Comparative Genomics and Phenotyping of Methylobacterium Species.</title>
        <authorList>
            <person name="Alessa O."/>
            <person name="Ogura Y."/>
            <person name="Fujitani Y."/>
            <person name="Takami H."/>
            <person name="Hayashi T."/>
            <person name="Sahin N."/>
            <person name="Tani A."/>
        </authorList>
    </citation>
    <scope>NUCLEOTIDE SEQUENCE</scope>
    <source>
        <strain evidence="2">DSM 19015</strain>
    </source>
</reference>
<evidence type="ECO:0000313" key="2">
    <source>
        <dbReference type="EMBL" id="GJD97347.1"/>
    </source>
</evidence>
<accession>A0ABQ4S6E4</accession>
<dbReference type="SUPFAM" id="SSF51120">
    <property type="entry name" value="beta-Roll"/>
    <property type="match status" value="1"/>
</dbReference>